<evidence type="ECO:0000256" key="4">
    <source>
        <dbReference type="ARBA" id="ARBA00022490"/>
    </source>
</evidence>
<dbReference type="Proteomes" id="UP001150907">
    <property type="component" value="Unassembled WGS sequence"/>
</dbReference>
<comment type="subcellular location">
    <subcellularLocation>
        <location evidence="2">Cytoplasm</location>
    </subcellularLocation>
    <subcellularLocation>
        <location evidence="1">Lysosome</location>
    </subcellularLocation>
</comment>
<dbReference type="Gene3D" id="3.30.450.30">
    <property type="entry name" value="Dynein light chain 2a, cytoplasmic"/>
    <property type="match status" value="1"/>
</dbReference>
<reference evidence="7" key="1">
    <citation type="submission" date="2022-07" db="EMBL/GenBank/DDBJ databases">
        <title>Phylogenomic reconstructions and comparative analyses of Kickxellomycotina fungi.</title>
        <authorList>
            <person name="Reynolds N.K."/>
            <person name="Stajich J.E."/>
            <person name="Barry K."/>
            <person name="Grigoriev I.V."/>
            <person name="Crous P."/>
            <person name="Smith M.E."/>
        </authorList>
    </citation>
    <scope>NUCLEOTIDE SEQUENCE</scope>
    <source>
        <strain evidence="7">IMI 214461</strain>
    </source>
</reference>
<gene>
    <name evidence="7" type="ORF">H4R26_001415</name>
</gene>
<dbReference type="PANTHER" id="PTHR13342">
    <property type="entry name" value="RAGULATOR COMPLEX PROTEIN LAMTOR5"/>
    <property type="match status" value="1"/>
</dbReference>
<dbReference type="GO" id="GO:0071230">
    <property type="term" value="P:cellular response to amino acid stimulus"/>
    <property type="evidence" value="ECO:0007669"/>
    <property type="project" value="TreeGrafter"/>
</dbReference>
<comment type="caution">
    <text evidence="7">The sequence shown here is derived from an EMBL/GenBank/DDBJ whole genome shotgun (WGS) entry which is preliminary data.</text>
</comment>
<dbReference type="GO" id="GO:0005085">
    <property type="term" value="F:guanyl-nucleotide exchange factor activity"/>
    <property type="evidence" value="ECO:0007669"/>
    <property type="project" value="TreeGrafter"/>
</dbReference>
<name>A0A9W8BG23_9FUNG</name>
<evidence type="ECO:0000256" key="5">
    <source>
        <dbReference type="ARBA" id="ARBA00023228"/>
    </source>
</evidence>
<comment type="similarity">
    <text evidence="3">Belongs to the LAMTOR5 family.</text>
</comment>
<dbReference type="GO" id="GO:1904263">
    <property type="term" value="P:positive regulation of TORC1 signaling"/>
    <property type="evidence" value="ECO:0007669"/>
    <property type="project" value="TreeGrafter"/>
</dbReference>
<evidence type="ECO:0000256" key="3">
    <source>
        <dbReference type="ARBA" id="ARBA00007795"/>
    </source>
</evidence>
<protein>
    <recommendedName>
        <fullName evidence="6">Late endosomal/lysosomal adaptor and MAPK and MTOR activator 5</fullName>
    </recommendedName>
</protein>
<evidence type="ECO:0000256" key="2">
    <source>
        <dbReference type="ARBA" id="ARBA00004496"/>
    </source>
</evidence>
<dbReference type="GO" id="GO:0071986">
    <property type="term" value="C:Ragulator complex"/>
    <property type="evidence" value="ECO:0007669"/>
    <property type="project" value="InterPro"/>
</dbReference>
<dbReference type="EMBL" id="JANBQF010000063">
    <property type="protein sequence ID" value="KAJ2006371.1"/>
    <property type="molecule type" value="Genomic_DNA"/>
</dbReference>
<keyword evidence="4" id="KW-0963">Cytoplasm</keyword>
<evidence type="ECO:0000256" key="1">
    <source>
        <dbReference type="ARBA" id="ARBA00004371"/>
    </source>
</evidence>
<proteinExistence type="inferred from homology"/>
<dbReference type="PANTHER" id="PTHR13342:SF2">
    <property type="entry name" value="RAGULATOR COMPLEX PROTEIN LAMTOR5"/>
    <property type="match status" value="1"/>
</dbReference>
<evidence type="ECO:0000313" key="8">
    <source>
        <dbReference type="Proteomes" id="UP001150907"/>
    </source>
</evidence>
<keyword evidence="5" id="KW-0458">Lysosome</keyword>
<organism evidence="7 8">
    <name type="scientific">Coemansia thaxteri</name>
    <dbReference type="NCBI Taxonomy" id="2663907"/>
    <lineage>
        <taxon>Eukaryota</taxon>
        <taxon>Fungi</taxon>
        <taxon>Fungi incertae sedis</taxon>
        <taxon>Zoopagomycota</taxon>
        <taxon>Kickxellomycotina</taxon>
        <taxon>Kickxellomycetes</taxon>
        <taxon>Kickxellales</taxon>
        <taxon>Kickxellaceae</taxon>
        <taxon>Coemansia</taxon>
    </lineage>
</organism>
<dbReference type="GO" id="GO:0043066">
    <property type="term" value="P:negative regulation of apoptotic process"/>
    <property type="evidence" value="ECO:0007669"/>
    <property type="project" value="InterPro"/>
</dbReference>
<evidence type="ECO:0000256" key="6">
    <source>
        <dbReference type="ARBA" id="ARBA00032692"/>
    </source>
</evidence>
<accession>A0A9W8BG23</accession>
<evidence type="ECO:0000313" key="7">
    <source>
        <dbReference type="EMBL" id="KAJ2006371.1"/>
    </source>
</evidence>
<dbReference type="OrthoDB" id="76862at2759"/>
<keyword evidence="8" id="KW-1185">Reference proteome</keyword>
<sequence length="101" mass="10593">MTSMEAEIDAIIRSVYEQDEDVVGTVVVEESGLCLAIEGGISEEAAGLVASIASRSDILMPASANQASPSSPVIQIEAESLTITIRKISAITLGVFKKKQL</sequence>
<dbReference type="AlphaFoldDB" id="A0A9W8BG23"/>
<dbReference type="Pfam" id="PF16672">
    <property type="entry name" value="LAMTOR5"/>
    <property type="match status" value="1"/>
</dbReference>
<dbReference type="InterPro" id="IPR024135">
    <property type="entry name" value="LAMTOR5"/>
</dbReference>